<dbReference type="GO" id="GO:0030031">
    <property type="term" value="P:cell projection assembly"/>
    <property type="evidence" value="ECO:0007669"/>
    <property type="project" value="TreeGrafter"/>
</dbReference>
<evidence type="ECO:0000313" key="3">
    <source>
        <dbReference type="Proteomes" id="UP001152795"/>
    </source>
</evidence>
<comment type="similarity">
    <text evidence="1">Belongs to the HEM-1/HEM-2 family.</text>
</comment>
<dbReference type="GO" id="GO:0048812">
    <property type="term" value="P:neuron projection morphogenesis"/>
    <property type="evidence" value="ECO:0007669"/>
    <property type="project" value="TreeGrafter"/>
</dbReference>
<evidence type="ECO:0000313" key="2">
    <source>
        <dbReference type="EMBL" id="CAB4035153.1"/>
    </source>
</evidence>
<accession>A0A7D9JSZ0</accession>
<dbReference type="PANTHER" id="PTHR12093">
    <property type="entry name" value="NCK-ASSOCIATED PROTEIN 1"/>
    <property type="match status" value="1"/>
</dbReference>
<gene>
    <name evidence="2" type="ORF">PACLA_8A078146</name>
</gene>
<dbReference type="EMBL" id="CACRXK020020769">
    <property type="protein sequence ID" value="CAB4035153.1"/>
    <property type="molecule type" value="Genomic_DNA"/>
</dbReference>
<dbReference type="Proteomes" id="UP001152795">
    <property type="component" value="Unassembled WGS sequence"/>
</dbReference>
<evidence type="ECO:0000256" key="1">
    <source>
        <dbReference type="ARBA" id="ARBA00037947"/>
    </source>
</evidence>
<dbReference type="InterPro" id="IPR019137">
    <property type="entry name" value="Nck-associated_protein-1"/>
</dbReference>
<keyword evidence="3" id="KW-1185">Reference proteome</keyword>
<comment type="caution">
    <text evidence="2">The sequence shown here is derived from an EMBL/GenBank/DDBJ whole genome shotgun (WGS) entry which is preliminary data.</text>
</comment>
<dbReference type="PANTHER" id="PTHR12093:SF10">
    <property type="entry name" value="MEMBRANE-ASSOCIATED PROTEIN HEM"/>
    <property type="match status" value="1"/>
</dbReference>
<dbReference type="AlphaFoldDB" id="A0A7D9JSZ0"/>
<proteinExistence type="inferred from homology"/>
<dbReference type="OrthoDB" id="548214at2759"/>
<feature type="non-terminal residue" evidence="2">
    <location>
        <position position="121"/>
    </location>
</feature>
<organism evidence="2 3">
    <name type="scientific">Paramuricea clavata</name>
    <name type="common">Red gorgonian</name>
    <name type="synonym">Violescent sea-whip</name>
    <dbReference type="NCBI Taxonomy" id="317549"/>
    <lineage>
        <taxon>Eukaryota</taxon>
        <taxon>Metazoa</taxon>
        <taxon>Cnidaria</taxon>
        <taxon>Anthozoa</taxon>
        <taxon>Octocorallia</taxon>
        <taxon>Malacalcyonacea</taxon>
        <taxon>Plexauridae</taxon>
        <taxon>Paramuricea</taxon>
    </lineage>
</organism>
<sequence length="121" mass="13873">MDRGLSAGEQKLAEKLIILNERGKGMLTRIYNIKKQCSDPKSRPAFLTDKPLEATIKTIVRKFPNFESHLKGQTQPIQGQEKDIVKGLSNYYYTFVDVMQFKDHTSEILTMIDASFVNFDI</sequence>
<name>A0A7D9JSZ0_PARCT</name>
<reference evidence="2" key="1">
    <citation type="submission" date="2020-04" db="EMBL/GenBank/DDBJ databases">
        <authorList>
            <person name="Alioto T."/>
            <person name="Alioto T."/>
            <person name="Gomez Garrido J."/>
        </authorList>
    </citation>
    <scope>NUCLEOTIDE SEQUENCE</scope>
    <source>
        <strain evidence="2">A484AB</strain>
    </source>
</reference>
<dbReference type="GO" id="GO:0016477">
    <property type="term" value="P:cell migration"/>
    <property type="evidence" value="ECO:0007669"/>
    <property type="project" value="TreeGrafter"/>
</dbReference>
<protein>
    <submittedName>
        <fullName evidence="2">Membrane-associated Hem</fullName>
    </submittedName>
</protein>
<dbReference type="Pfam" id="PF09735">
    <property type="entry name" value="Nckap1"/>
    <property type="match status" value="1"/>
</dbReference>
<dbReference type="GO" id="GO:0030866">
    <property type="term" value="P:cortical actin cytoskeleton organization"/>
    <property type="evidence" value="ECO:0007669"/>
    <property type="project" value="TreeGrafter"/>
</dbReference>
<dbReference type="GO" id="GO:0031209">
    <property type="term" value="C:SCAR complex"/>
    <property type="evidence" value="ECO:0007669"/>
    <property type="project" value="TreeGrafter"/>
</dbReference>